<dbReference type="PRINTS" id="PR01590">
    <property type="entry name" value="HTHFIS"/>
</dbReference>
<dbReference type="RefSeq" id="WP_244282027.1">
    <property type="nucleotide sequence ID" value="NZ_FUZT01000003.1"/>
</dbReference>
<dbReference type="SMART" id="SM00382">
    <property type="entry name" value="AAA"/>
    <property type="match status" value="1"/>
</dbReference>
<organism evidence="8 9">
    <name type="scientific">Maledivibacter halophilus</name>
    <dbReference type="NCBI Taxonomy" id="36842"/>
    <lineage>
        <taxon>Bacteria</taxon>
        <taxon>Bacillati</taxon>
        <taxon>Bacillota</taxon>
        <taxon>Clostridia</taxon>
        <taxon>Peptostreptococcales</taxon>
        <taxon>Caminicellaceae</taxon>
        <taxon>Maledivibacter</taxon>
    </lineage>
</organism>
<dbReference type="STRING" id="36842.SAMN02194393_01601"/>
<dbReference type="CDD" id="cd00009">
    <property type="entry name" value="AAA"/>
    <property type="match status" value="1"/>
</dbReference>
<dbReference type="PROSITE" id="PS50045">
    <property type="entry name" value="SIGMA54_INTERACT_4"/>
    <property type="match status" value="1"/>
</dbReference>
<protein>
    <submittedName>
        <fullName evidence="8">Arginine utilization regulatory protein</fullName>
    </submittedName>
</protein>
<dbReference type="FunFam" id="3.40.50.300:FF:000006">
    <property type="entry name" value="DNA-binding transcriptional regulator NtrC"/>
    <property type="match status" value="1"/>
</dbReference>
<gene>
    <name evidence="8" type="ORF">SAMN02194393_01601</name>
</gene>
<dbReference type="EMBL" id="FUZT01000003">
    <property type="protein sequence ID" value="SKC58374.1"/>
    <property type="molecule type" value="Genomic_DNA"/>
</dbReference>
<dbReference type="PROSITE" id="PS50112">
    <property type="entry name" value="PAS"/>
    <property type="match status" value="1"/>
</dbReference>
<dbReference type="InterPro" id="IPR025944">
    <property type="entry name" value="Sigma_54_int_dom_CS"/>
</dbReference>
<evidence type="ECO:0000256" key="4">
    <source>
        <dbReference type="ARBA" id="ARBA00023125"/>
    </source>
</evidence>
<dbReference type="PROSITE" id="PS00688">
    <property type="entry name" value="SIGMA54_INTERACT_3"/>
    <property type="match status" value="1"/>
</dbReference>
<dbReference type="PANTHER" id="PTHR32071:SF74">
    <property type="entry name" value="TRANSCRIPTIONAL ACTIVATOR ROCR"/>
    <property type="match status" value="1"/>
</dbReference>
<keyword evidence="1" id="KW-0547">Nucleotide-binding</keyword>
<evidence type="ECO:0000259" key="7">
    <source>
        <dbReference type="PROSITE" id="PS50112"/>
    </source>
</evidence>
<dbReference type="InterPro" id="IPR009057">
    <property type="entry name" value="Homeodomain-like_sf"/>
</dbReference>
<keyword evidence="2" id="KW-0067">ATP-binding</keyword>
<proteinExistence type="predicted"/>
<evidence type="ECO:0000259" key="6">
    <source>
        <dbReference type="PROSITE" id="PS50045"/>
    </source>
</evidence>
<keyword evidence="4" id="KW-0238">DNA-binding</keyword>
<name>A0A1T5K458_9FIRM</name>
<dbReference type="InterPro" id="IPR003593">
    <property type="entry name" value="AAA+_ATPase"/>
</dbReference>
<keyword evidence="5" id="KW-0804">Transcription</keyword>
<dbReference type="PROSITE" id="PS00675">
    <property type="entry name" value="SIGMA54_INTERACT_1"/>
    <property type="match status" value="1"/>
</dbReference>
<sequence>MRKCENTVLSPKFKVLSLGSLDPFAATFVMNFGRLLLKNWHMEEELMNNLLNGKNIEKILDFVSDGIQIIDKKGNIVYCNKMAAILDDINKEDVIGKHVFDIYPSLQEQTSTLFQVLKVGIPLFNIEQSFINYKGKKITTINSTLPIKINGRIIGAIEISRNITDVKALSEKVIDLQNKIYGGRDEKNIYDDEVSFSFKDIIGHSKEILRIKSIAMKAAPSPSPILIYGDTGTGKELLVQAIHNAGRAGKSFVAQNCAALPANLLEGILFGTVKGSFTDADDRPGLFELAHGGTLFLDEINSMPIQLQAKLLRVLQEHRIRRLGDIKTKKVNVRVIAATNIPPEEAVEEGLLRKDLYYRINAVSIGIPDLKDRKEDIPLLTEHFIKKYNNILNRNIKGISGEVASIFQSYSWPGNVRELEHVIEGAMNIIDKDIITVGDLPKNLIKFYHGISTEAVREKLPLKDALENLEKQMIKNALKETNNNISQAASLLGIPRQTLQYKIKKYIL</sequence>
<dbReference type="Proteomes" id="UP000190285">
    <property type="component" value="Unassembled WGS sequence"/>
</dbReference>
<evidence type="ECO:0000256" key="3">
    <source>
        <dbReference type="ARBA" id="ARBA00023015"/>
    </source>
</evidence>
<keyword evidence="3" id="KW-0805">Transcription regulation</keyword>
<dbReference type="Pfam" id="PF02954">
    <property type="entry name" value="HTH_8"/>
    <property type="match status" value="1"/>
</dbReference>
<evidence type="ECO:0000313" key="9">
    <source>
        <dbReference type="Proteomes" id="UP000190285"/>
    </source>
</evidence>
<dbReference type="InterPro" id="IPR058031">
    <property type="entry name" value="AAA_lid_NorR"/>
</dbReference>
<evidence type="ECO:0000313" key="8">
    <source>
        <dbReference type="EMBL" id="SKC58374.1"/>
    </source>
</evidence>
<dbReference type="AlphaFoldDB" id="A0A1T5K458"/>
<dbReference type="SUPFAM" id="SSF46689">
    <property type="entry name" value="Homeodomain-like"/>
    <property type="match status" value="1"/>
</dbReference>
<dbReference type="InterPro" id="IPR027417">
    <property type="entry name" value="P-loop_NTPase"/>
</dbReference>
<dbReference type="Pfam" id="PF00158">
    <property type="entry name" value="Sigma54_activat"/>
    <property type="match status" value="1"/>
</dbReference>
<reference evidence="8 9" key="1">
    <citation type="submission" date="2017-02" db="EMBL/GenBank/DDBJ databases">
        <authorList>
            <person name="Peterson S.W."/>
        </authorList>
    </citation>
    <scope>NUCLEOTIDE SEQUENCE [LARGE SCALE GENOMIC DNA]</scope>
    <source>
        <strain evidence="8 9">M1</strain>
    </source>
</reference>
<keyword evidence="9" id="KW-1185">Reference proteome</keyword>
<dbReference type="PROSITE" id="PS00676">
    <property type="entry name" value="SIGMA54_INTERACT_2"/>
    <property type="match status" value="1"/>
</dbReference>
<dbReference type="Gene3D" id="3.40.50.300">
    <property type="entry name" value="P-loop containing nucleotide triphosphate hydrolases"/>
    <property type="match status" value="1"/>
</dbReference>
<evidence type="ECO:0000256" key="5">
    <source>
        <dbReference type="ARBA" id="ARBA00023163"/>
    </source>
</evidence>
<accession>A0A1T5K458</accession>
<dbReference type="Gene3D" id="1.10.10.60">
    <property type="entry name" value="Homeodomain-like"/>
    <property type="match status" value="1"/>
</dbReference>
<dbReference type="InterPro" id="IPR035965">
    <property type="entry name" value="PAS-like_dom_sf"/>
</dbReference>
<dbReference type="GO" id="GO:0005524">
    <property type="term" value="F:ATP binding"/>
    <property type="evidence" value="ECO:0007669"/>
    <property type="project" value="UniProtKB-KW"/>
</dbReference>
<dbReference type="SUPFAM" id="SSF55785">
    <property type="entry name" value="PYP-like sensor domain (PAS domain)"/>
    <property type="match status" value="1"/>
</dbReference>
<dbReference type="InterPro" id="IPR000014">
    <property type="entry name" value="PAS"/>
</dbReference>
<evidence type="ECO:0000256" key="1">
    <source>
        <dbReference type="ARBA" id="ARBA00022741"/>
    </source>
</evidence>
<dbReference type="GO" id="GO:0006355">
    <property type="term" value="P:regulation of DNA-templated transcription"/>
    <property type="evidence" value="ECO:0007669"/>
    <property type="project" value="InterPro"/>
</dbReference>
<feature type="domain" description="PAS" evidence="7">
    <location>
        <begin position="52"/>
        <end position="103"/>
    </location>
</feature>
<dbReference type="GO" id="GO:0043565">
    <property type="term" value="F:sequence-specific DNA binding"/>
    <property type="evidence" value="ECO:0007669"/>
    <property type="project" value="InterPro"/>
</dbReference>
<feature type="domain" description="Sigma-54 factor interaction" evidence="6">
    <location>
        <begin position="201"/>
        <end position="428"/>
    </location>
</feature>
<dbReference type="InterPro" id="IPR025943">
    <property type="entry name" value="Sigma_54_int_dom_ATP-bd_2"/>
</dbReference>
<dbReference type="InterPro" id="IPR002197">
    <property type="entry name" value="HTH_Fis"/>
</dbReference>
<dbReference type="InterPro" id="IPR025662">
    <property type="entry name" value="Sigma_54_int_dom_ATP-bd_1"/>
</dbReference>
<dbReference type="CDD" id="cd00130">
    <property type="entry name" value="PAS"/>
    <property type="match status" value="1"/>
</dbReference>
<dbReference type="NCBIfam" id="TIGR00229">
    <property type="entry name" value="sensory_box"/>
    <property type="match status" value="1"/>
</dbReference>
<dbReference type="PANTHER" id="PTHR32071">
    <property type="entry name" value="TRANSCRIPTIONAL REGULATORY PROTEIN"/>
    <property type="match status" value="1"/>
</dbReference>
<dbReference type="Gene3D" id="1.10.8.60">
    <property type="match status" value="1"/>
</dbReference>
<dbReference type="InterPro" id="IPR002078">
    <property type="entry name" value="Sigma_54_int"/>
</dbReference>
<dbReference type="Gene3D" id="3.30.450.20">
    <property type="entry name" value="PAS domain"/>
    <property type="match status" value="1"/>
</dbReference>
<dbReference type="SUPFAM" id="SSF52540">
    <property type="entry name" value="P-loop containing nucleoside triphosphate hydrolases"/>
    <property type="match status" value="1"/>
</dbReference>
<dbReference type="Pfam" id="PF25601">
    <property type="entry name" value="AAA_lid_14"/>
    <property type="match status" value="1"/>
</dbReference>
<dbReference type="Pfam" id="PF13426">
    <property type="entry name" value="PAS_9"/>
    <property type="match status" value="1"/>
</dbReference>
<evidence type="ECO:0000256" key="2">
    <source>
        <dbReference type="ARBA" id="ARBA00022840"/>
    </source>
</evidence>